<feature type="domain" description="TnsA endonuclease N-terminal" evidence="2">
    <location>
        <begin position="74"/>
        <end position="166"/>
    </location>
</feature>
<gene>
    <name evidence="3" type="ORF">D7V21_07545</name>
</gene>
<dbReference type="SUPFAM" id="SSF52980">
    <property type="entry name" value="Restriction endonuclease-like"/>
    <property type="match status" value="1"/>
</dbReference>
<dbReference type="InterPro" id="IPR036390">
    <property type="entry name" value="WH_DNA-bd_sf"/>
</dbReference>
<keyword evidence="3" id="KW-0378">Hydrolase</keyword>
<feature type="domain" description="TnsA endonuclease C-terminal" evidence="1">
    <location>
        <begin position="168"/>
        <end position="247"/>
    </location>
</feature>
<reference evidence="3 4" key="1">
    <citation type="submission" date="2018-09" db="EMBL/GenBank/DDBJ databases">
        <title>The draft genome of Acinetobacter spp. strains.</title>
        <authorList>
            <person name="Qin J."/>
            <person name="Feng Y."/>
            <person name="Zong Z."/>
        </authorList>
    </citation>
    <scope>NUCLEOTIDE SEQUENCE [LARGE SCALE GENOMIC DNA]</scope>
    <source>
        <strain evidence="3 4">WCHAc060096</strain>
    </source>
</reference>
<dbReference type="Proteomes" id="UP000269001">
    <property type="component" value="Unassembled WGS sequence"/>
</dbReference>
<keyword evidence="4" id="KW-1185">Reference proteome</keyword>
<dbReference type="EMBL" id="RAXU01000007">
    <property type="protein sequence ID" value="RKG34245.1"/>
    <property type="molecule type" value="Genomic_DNA"/>
</dbReference>
<evidence type="ECO:0000313" key="3">
    <source>
        <dbReference type="EMBL" id="RKG34245.1"/>
    </source>
</evidence>
<dbReference type="InterPro" id="IPR011856">
    <property type="entry name" value="tRNA_endonuc-like_dom_sf"/>
</dbReference>
<comment type="caution">
    <text evidence="3">The sequence shown here is derived from an EMBL/GenBank/DDBJ whole genome shotgun (WGS) entry which is preliminary data.</text>
</comment>
<protein>
    <submittedName>
        <fullName evidence="3">Heteromeric transposase endonuclease subunit TnsA</fullName>
    </submittedName>
</protein>
<evidence type="ECO:0000259" key="1">
    <source>
        <dbReference type="Pfam" id="PF08721"/>
    </source>
</evidence>
<evidence type="ECO:0000259" key="2">
    <source>
        <dbReference type="Pfam" id="PF08722"/>
    </source>
</evidence>
<dbReference type="GO" id="GO:0004519">
    <property type="term" value="F:endonuclease activity"/>
    <property type="evidence" value="ECO:0007669"/>
    <property type="project" value="UniProtKB-KW"/>
</dbReference>
<dbReference type="Pfam" id="PF08721">
    <property type="entry name" value="Tn7_Tnp_TnsA_C"/>
    <property type="match status" value="1"/>
</dbReference>
<keyword evidence="3" id="KW-0255">Endonuclease</keyword>
<dbReference type="Pfam" id="PF08722">
    <property type="entry name" value="Tn7_TnsA-like_N"/>
    <property type="match status" value="1"/>
</dbReference>
<dbReference type="SUPFAM" id="SSF46785">
    <property type="entry name" value="Winged helix' DNA-binding domain"/>
    <property type="match status" value="1"/>
</dbReference>
<organism evidence="3 4">
    <name type="scientific">Acinetobacter guerrae</name>
    <dbReference type="NCBI Taxonomy" id="1843371"/>
    <lineage>
        <taxon>Bacteria</taxon>
        <taxon>Pseudomonadati</taxon>
        <taxon>Pseudomonadota</taxon>
        <taxon>Gammaproteobacteria</taxon>
        <taxon>Moraxellales</taxon>
        <taxon>Moraxellaceae</taxon>
        <taxon>Acinetobacter</taxon>
    </lineage>
</organism>
<dbReference type="GO" id="GO:0003676">
    <property type="term" value="F:nucleic acid binding"/>
    <property type="evidence" value="ECO:0007669"/>
    <property type="project" value="InterPro"/>
</dbReference>
<dbReference type="InterPro" id="IPR014833">
    <property type="entry name" value="TnsA_N"/>
</dbReference>
<dbReference type="Gene3D" id="1.10.10.10">
    <property type="entry name" value="Winged helix-like DNA-binding domain superfamily/Winged helix DNA-binding domain"/>
    <property type="match status" value="1"/>
</dbReference>
<dbReference type="Gene3D" id="3.40.1350.10">
    <property type="match status" value="1"/>
</dbReference>
<dbReference type="CDD" id="cd22362">
    <property type="entry name" value="TnsA_endonuclease-like"/>
    <property type="match status" value="1"/>
</dbReference>
<dbReference type="AlphaFoldDB" id="A0A3A8EI27"/>
<proteinExistence type="predicted"/>
<accession>A0A3A8EI27</accession>
<name>A0A3A8EI27_9GAMM</name>
<evidence type="ECO:0000313" key="4">
    <source>
        <dbReference type="Proteomes" id="UP000269001"/>
    </source>
</evidence>
<dbReference type="InterPro" id="IPR011335">
    <property type="entry name" value="Restrct_endonuc-II-like"/>
</dbReference>
<sequence>MPDSKDSYKTNLKIQKWKKEGRGQGFGPNYKPWITIRDVSFDGRSHRIYGHKSQRTYHLLSDLELAAFLLLEWNPSTTDIREQYPLDLDQTIEIAKEAQIPHPKIRQNYHIVTSDFVVDTDKVETPRFVVQVKYSNALNDSRTIEKLEIERRYWAKQNIPFYIFTEHQVPKVIYENIMWLYPALKQEKISIDILERLDFYVDIFQRYKAKKVIDITKIIDTQYELEIGQSLREVRELIALRYFNFDLNIPFRSLLVEQIKLGKRDFWNEVLHASNQ</sequence>
<dbReference type="InterPro" id="IPR014832">
    <property type="entry name" value="TnsA_C"/>
</dbReference>
<dbReference type="InterPro" id="IPR036388">
    <property type="entry name" value="WH-like_DNA-bd_sf"/>
</dbReference>
<dbReference type="RefSeq" id="WP_120369903.1">
    <property type="nucleotide sequence ID" value="NZ_RAXU01000007.1"/>
</dbReference>
<keyword evidence="3" id="KW-0540">Nuclease</keyword>